<dbReference type="InterPro" id="IPR051800">
    <property type="entry name" value="PqiA-PqiB_transport"/>
</dbReference>
<keyword evidence="3" id="KW-0997">Cell inner membrane</keyword>
<feature type="transmembrane region" description="Helical" evidence="7">
    <location>
        <begin position="21"/>
        <end position="44"/>
    </location>
</feature>
<dbReference type="EMBL" id="CP042261">
    <property type="protein sequence ID" value="QDY70107.1"/>
    <property type="molecule type" value="Genomic_DNA"/>
</dbReference>
<dbReference type="GO" id="GO:0005886">
    <property type="term" value="C:plasma membrane"/>
    <property type="evidence" value="ECO:0007669"/>
    <property type="project" value="UniProtKB-SubCell"/>
</dbReference>
<dbReference type="OrthoDB" id="9806984at2"/>
<keyword evidence="5 7" id="KW-1133">Transmembrane helix</keyword>
<dbReference type="PANTHER" id="PTHR30462:SF0">
    <property type="entry name" value="INTERMEMBRANE TRANSPORT PROTEIN YEBT"/>
    <property type="match status" value="1"/>
</dbReference>
<comment type="subcellular location">
    <subcellularLocation>
        <location evidence="1">Cell inner membrane</location>
    </subcellularLocation>
</comment>
<keyword evidence="4 7" id="KW-0812">Transmembrane</keyword>
<feature type="domain" description="Mce/MlaD" evidence="8">
    <location>
        <begin position="52"/>
        <end position="138"/>
    </location>
</feature>
<evidence type="ECO:0000259" key="8">
    <source>
        <dbReference type="Pfam" id="PF02470"/>
    </source>
</evidence>
<dbReference type="PANTHER" id="PTHR30462">
    <property type="entry name" value="INTERMEMBRANE TRANSPORT PROTEIN PQIB-RELATED"/>
    <property type="match status" value="1"/>
</dbReference>
<feature type="domain" description="Mce/MlaD" evidence="8">
    <location>
        <begin position="167"/>
        <end position="229"/>
    </location>
</feature>
<accession>A0A5B8J6P3</accession>
<dbReference type="RefSeq" id="WP_146365491.1">
    <property type="nucleotide sequence ID" value="NZ_CP042261.1"/>
</dbReference>
<protein>
    <submittedName>
        <fullName evidence="9">MCE family protein</fullName>
    </submittedName>
</protein>
<keyword evidence="2" id="KW-1003">Cell membrane</keyword>
<reference evidence="9 10" key="1">
    <citation type="submission" date="2019-07" db="EMBL/GenBank/DDBJ databases">
        <title>Litoreibacter alkalisoli sp. nov., isolated from saline-alkaline soil.</title>
        <authorList>
            <person name="Wang S."/>
            <person name="Xu L."/>
            <person name="Xing Y.-T."/>
            <person name="Sun J.-Q."/>
        </authorList>
    </citation>
    <scope>NUCLEOTIDE SEQUENCE [LARGE SCALE GENOMIC DNA]</scope>
    <source>
        <strain evidence="9 10">LN3S51</strain>
    </source>
</reference>
<evidence type="ECO:0000256" key="6">
    <source>
        <dbReference type="ARBA" id="ARBA00023136"/>
    </source>
</evidence>
<keyword evidence="10" id="KW-1185">Reference proteome</keyword>
<evidence type="ECO:0000256" key="3">
    <source>
        <dbReference type="ARBA" id="ARBA00022519"/>
    </source>
</evidence>
<feature type="domain" description="Mce/MlaD" evidence="8">
    <location>
        <begin position="308"/>
        <end position="398"/>
    </location>
</feature>
<dbReference type="InterPro" id="IPR003399">
    <property type="entry name" value="Mce/MlaD"/>
</dbReference>
<dbReference type="KEGG" id="lit:FPZ52_11075"/>
<evidence type="ECO:0000256" key="2">
    <source>
        <dbReference type="ARBA" id="ARBA00022475"/>
    </source>
</evidence>
<dbReference type="Proteomes" id="UP000318483">
    <property type="component" value="Chromosome"/>
</dbReference>
<proteinExistence type="predicted"/>
<dbReference type="Pfam" id="PF02470">
    <property type="entry name" value="MlaD"/>
    <property type="match status" value="3"/>
</dbReference>
<evidence type="ECO:0000256" key="5">
    <source>
        <dbReference type="ARBA" id="ARBA00022989"/>
    </source>
</evidence>
<organism evidence="9 10">
    <name type="scientific">Qingshengfaniella alkalisoli</name>
    <dbReference type="NCBI Taxonomy" id="2599296"/>
    <lineage>
        <taxon>Bacteria</taxon>
        <taxon>Pseudomonadati</taxon>
        <taxon>Pseudomonadota</taxon>
        <taxon>Alphaproteobacteria</taxon>
        <taxon>Rhodobacterales</taxon>
        <taxon>Paracoccaceae</taxon>
        <taxon>Qingshengfaniella</taxon>
    </lineage>
</organism>
<evidence type="ECO:0000256" key="7">
    <source>
        <dbReference type="SAM" id="Phobius"/>
    </source>
</evidence>
<evidence type="ECO:0000313" key="10">
    <source>
        <dbReference type="Proteomes" id="UP000318483"/>
    </source>
</evidence>
<gene>
    <name evidence="9" type="ORF">FPZ52_11075</name>
</gene>
<sequence>MTDPTPGKLDIETAGKKRRSLPAGLSPVWLVPITALVIALIIAFQQVSQRGHLIEISFENADGIVAGQTQIQFRNVPVGTVEQRRFSEDLAEVIVTARISSELEDYVDNSAEFWIVRPEVTPRGVSGLETVISGAYIQANWDAEKGEAKTSFVGLETPPVNTTGRDGLEIQLIAREGGRLSSGAPLIFKGVEVGQIGQPELSPDGSTIVASAFINAPYDGLVTTSTKFWKASGFQLNVGSSGISLEVASLASLVEGGLEFGTLVSGGTAAKSGQAFEVFESEGIARESVFAPGSSNHVMIGIMFDGTISGLTVDAPVEYQGLRVGTVTNLAAVVEGEGEDRSVDLRADVSINPSQLGMDEQTSAEDVLAFLQQEVENGLRARLTNQNLLSSSLKIELTQAEDPVPAEMDLDAEPYPLLPSSDADISDVSASAQSVLDRVAALPIEELMRAGTNLLVNANTLISSEEVRDVPRNVSALLEDARGIVGSEEAQNLIPELHSTINELQKIVTRIGQGTAVNNLLAALERVDSISESIDATAAQFPDLVEKIDALATKANTLPLEQLVQSADDVLASANDLISSEETAQIPASLSAALDELSASLEELRAGGAVENVNETLASARVAAEAVEEAAASLPALSARLQSLVAQSETVIAAYGSRSEFNAQTLATMRDLREAARAVTSLSRAIERNPNSLILGR</sequence>
<name>A0A5B8J6P3_9RHOB</name>
<evidence type="ECO:0000313" key="9">
    <source>
        <dbReference type="EMBL" id="QDY70107.1"/>
    </source>
</evidence>
<dbReference type="AlphaFoldDB" id="A0A5B8J6P3"/>
<evidence type="ECO:0000256" key="1">
    <source>
        <dbReference type="ARBA" id="ARBA00004533"/>
    </source>
</evidence>
<keyword evidence="6 7" id="KW-0472">Membrane</keyword>
<evidence type="ECO:0000256" key="4">
    <source>
        <dbReference type="ARBA" id="ARBA00022692"/>
    </source>
</evidence>